<organism evidence="3 4">
    <name type="scientific">Chaetoceros tenuissimus</name>
    <dbReference type="NCBI Taxonomy" id="426638"/>
    <lineage>
        <taxon>Eukaryota</taxon>
        <taxon>Sar</taxon>
        <taxon>Stramenopiles</taxon>
        <taxon>Ochrophyta</taxon>
        <taxon>Bacillariophyta</taxon>
        <taxon>Coscinodiscophyceae</taxon>
        <taxon>Chaetocerotophycidae</taxon>
        <taxon>Chaetocerotales</taxon>
        <taxon>Chaetocerotaceae</taxon>
        <taxon>Chaetoceros</taxon>
    </lineage>
</organism>
<proteinExistence type="predicted"/>
<dbReference type="Proteomes" id="UP001054902">
    <property type="component" value="Unassembled WGS sequence"/>
</dbReference>
<feature type="transmembrane region" description="Helical" evidence="2">
    <location>
        <begin position="42"/>
        <end position="58"/>
    </location>
</feature>
<feature type="compositionally biased region" description="Basic residues" evidence="1">
    <location>
        <begin position="99"/>
        <end position="121"/>
    </location>
</feature>
<sequence>MTWHDPTHTGGAIFVNKENLAFALPLIALCVAYAYFKLVPTNIALSIIGAAIVVYKAVSSVQTRAVEKKEEKIANLDENFLKELAADEMAKEEQQKRAAEKKKQKAKSKAAQRIAAQKKKDKKEAATSGADDDDDDTDLSTFVNKNRKTKKN</sequence>
<accession>A0AAD3CLK4</accession>
<dbReference type="AlphaFoldDB" id="A0AAD3CLK4"/>
<protein>
    <submittedName>
        <fullName evidence="3">Uncharacterized protein</fullName>
    </submittedName>
</protein>
<name>A0AAD3CLK4_9STRA</name>
<evidence type="ECO:0000256" key="2">
    <source>
        <dbReference type="SAM" id="Phobius"/>
    </source>
</evidence>
<evidence type="ECO:0000256" key="1">
    <source>
        <dbReference type="SAM" id="MobiDB-lite"/>
    </source>
</evidence>
<evidence type="ECO:0000313" key="4">
    <source>
        <dbReference type="Proteomes" id="UP001054902"/>
    </source>
</evidence>
<reference evidence="3 4" key="1">
    <citation type="journal article" date="2021" name="Sci. Rep.">
        <title>The genome of the diatom Chaetoceros tenuissimus carries an ancient integrated fragment of an extant virus.</title>
        <authorList>
            <person name="Hongo Y."/>
            <person name="Kimura K."/>
            <person name="Takaki Y."/>
            <person name="Yoshida Y."/>
            <person name="Baba S."/>
            <person name="Kobayashi G."/>
            <person name="Nagasaki K."/>
            <person name="Hano T."/>
            <person name="Tomaru Y."/>
        </authorList>
    </citation>
    <scope>NUCLEOTIDE SEQUENCE [LARGE SCALE GENOMIC DNA]</scope>
    <source>
        <strain evidence="3 4">NIES-3715</strain>
    </source>
</reference>
<evidence type="ECO:0000313" key="3">
    <source>
        <dbReference type="EMBL" id="GFH46994.1"/>
    </source>
</evidence>
<keyword evidence="2" id="KW-0812">Transmembrane</keyword>
<keyword evidence="2" id="KW-0472">Membrane</keyword>
<keyword evidence="2" id="KW-1133">Transmembrane helix</keyword>
<comment type="caution">
    <text evidence="3">The sequence shown here is derived from an EMBL/GenBank/DDBJ whole genome shotgun (WGS) entry which is preliminary data.</text>
</comment>
<feature type="region of interest" description="Disordered" evidence="1">
    <location>
        <begin position="91"/>
        <end position="152"/>
    </location>
</feature>
<dbReference type="EMBL" id="BLLK01000022">
    <property type="protein sequence ID" value="GFH46994.1"/>
    <property type="molecule type" value="Genomic_DNA"/>
</dbReference>
<gene>
    <name evidence="3" type="ORF">CTEN210_03469</name>
</gene>
<keyword evidence="4" id="KW-1185">Reference proteome</keyword>